<feature type="region of interest" description="Disordered" evidence="41">
    <location>
        <begin position="656"/>
        <end position="676"/>
    </location>
</feature>
<keyword evidence="22" id="KW-0805">Transcription regulation</keyword>
<dbReference type="Gene3D" id="1.20.1160.11">
    <property type="entry name" value="Paired amphipathic helix"/>
    <property type="match status" value="3"/>
</dbReference>
<keyword evidence="20" id="KW-0249">Electron transport</keyword>
<evidence type="ECO:0000256" key="17">
    <source>
        <dbReference type="ARBA" id="ARBA00022792"/>
    </source>
</evidence>
<evidence type="ECO:0000256" key="35">
    <source>
        <dbReference type="ARBA" id="ARBA00057048"/>
    </source>
</evidence>
<comment type="similarity">
    <text evidence="5">Belongs to the complex I NDUFB11 subunit family.</text>
</comment>
<keyword evidence="14 42" id="KW-0812">Transmembrane</keyword>
<evidence type="ECO:0000256" key="37">
    <source>
        <dbReference type="ARBA" id="ARBA00068511"/>
    </source>
</evidence>
<keyword evidence="15" id="KW-0677">Repeat</keyword>
<evidence type="ECO:0000256" key="27">
    <source>
        <dbReference type="ARBA" id="ARBA00023180"/>
    </source>
</evidence>
<dbReference type="Pfam" id="PF08295">
    <property type="entry name" value="Sin3_corepress"/>
    <property type="match status" value="1"/>
</dbReference>
<evidence type="ECO:0000256" key="40">
    <source>
        <dbReference type="PROSITE-ProRule" id="PRU00810"/>
    </source>
</evidence>
<evidence type="ECO:0000256" key="41">
    <source>
        <dbReference type="SAM" id="MobiDB-lite"/>
    </source>
</evidence>
<keyword evidence="12" id="KW-0597">Phosphoprotein</keyword>
<keyword evidence="9" id="KW-1003">Cell membrane</keyword>
<evidence type="ECO:0000256" key="39">
    <source>
        <dbReference type="ARBA" id="ARBA00081273"/>
    </source>
</evidence>
<dbReference type="InterPro" id="IPR031693">
    <property type="entry name" value="Sin3_C"/>
</dbReference>
<dbReference type="InterPro" id="IPR057837">
    <property type="entry name" value="PH_SWAP70"/>
</dbReference>
<evidence type="ECO:0000256" key="38">
    <source>
        <dbReference type="ARBA" id="ARBA00075095"/>
    </source>
</evidence>
<dbReference type="SMART" id="SM00761">
    <property type="entry name" value="HDAC_interact"/>
    <property type="match status" value="1"/>
</dbReference>
<dbReference type="InterPro" id="IPR039774">
    <property type="entry name" value="Sin3-like"/>
</dbReference>
<dbReference type="InterPro" id="IPR036600">
    <property type="entry name" value="PAH_sf"/>
</dbReference>
<feature type="region of interest" description="Disordered" evidence="41">
    <location>
        <begin position="1893"/>
        <end position="1912"/>
    </location>
</feature>
<evidence type="ECO:0000256" key="36">
    <source>
        <dbReference type="ARBA" id="ARBA00061899"/>
    </source>
</evidence>
<keyword evidence="25 42" id="KW-0472">Membrane</keyword>
<evidence type="ECO:0000256" key="11">
    <source>
        <dbReference type="ARBA" id="ARBA00022491"/>
    </source>
</evidence>
<dbReference type="GO" id="GO:0005886">
    <property type="term" value="C:plasma membrane"/>
    <property type="evidence" value="ECO:0007669"/>
    <property type="project" value="UniProtKB-SubCell"/>
</dbReference>
<dbReference type="Pfam" id="PF25530">
    <property type="entry name" value="EF-hand_SWAP70_N"/>
    <property type="match status" value="1"/>
</dbReference>
<dbReference type="PROSITE" id="PS51419">
    <property type="entry name" value="RAB"/>
    <property type="match status" value="1"/>
</dbReference>
<dbReference type="PROSITE" id="PS51421">
    <property type="entry name" value="RAS"/>
    <property type="match status" value="1"/>
</dbReference>
<feature type="compositionally biased region" description="Basic and acidic residues" evidence="41">
    <location>
        <begin position="1897"/>
        <end position="1912"/>
    </location>
</feature>
<keyword evidence="16" id="KW-0547">Nucleotide-binding</keyword>
<feature type="region of interest" description="Disordered" evidence="41">
    <location>
        <begin position="1541"/>
        <end position="1561"/>
    </location>
</feature>
<keyword evidence="45" id="KW-1185">Reference proteome</keyword>
<evidence type="ECO:0000259" key="43">
    <source>
        <dbReference type="PROSITE" id="PS50003"/>
    </source>
</evidence>
<evidence type="ECO:0000256" key="14">
    <source>
        <dbReference type="ARBA" id="ARBA00022692"/>
    </source>
</evidence>
<dbReference type="GO" id="GO:0005525">
    <property type="term" value="F:GTP binding"/>
    <property type="evidence" value="ECO:0007669"/>
    <property type="project" value="UniProtKB-KW"/>
</dbReference>
<dbReference type="PRINTS" id="PR00449">
    <property type="entry name" value="RASTRNSFRMNG"/>
</dbReference>
<evidence type="ECO:0000256" key="32">
    <source>
        <dbReference type="ARBA" id="ARBA00031387"/>
    </source>
</evidence>
<evidence type="ECO:0000256" key="29">
    <source>
        <dbReference type="ARBA" id="ARBA00023288"/>
    </source>
</evidence>
<evidence type="ECO:0000256" key="31">
    <source>
        <dbReference type="ARBA" id="ARBA00030753"/>
    </source>
</evidence>
<accession>A0AAD8ZNF0</accession>
<keyword evidence="24" id="KW-0342">GTP-binding</keyword>
<dbReference type="SMART" id="SM00173">
    <property type="entry name" value="RAS"/>
    <property type="match status" value="1"/>
</dbReference>
<evidence type="ECO:0000256" key="6">
    <source>
        <dbReference type="ARBA" id="ARBA00010142"/>
    </source>
</evidence>
<reference evidence="44" key="1">
    <citation type="submission" date="2023-03" db="EMBL/GenBank/DDBJ databases">
        <title>Electrophorus voltai genome.</title>
        <authorList>
            <person name="Bian C."/>
        </authorList>
    </citation>
    <scope>NUCLEOTIDE SEQUENCE</scope>
    <source>
        <strain evidence="44">CB-2022</strain>
        <tissue evidence="44">Muscle</tissue>
    </source>
</reference>
<comment type="similarity">
    <text evidence="6">Belongs to the small GTPase superfamily. Rho family.</text>
</comment>
<dbReference type="FunFam" id="1.20.1160.11:FF:000002">
    <property type="entry name" value="Paired amphipathic helix protein SIN3"/>
    <property type="match status" value="1"/>
</dbReference>
<feature type="compositionally biased region" description="Gly residues" evidence="41">
    <location>
        <begin position="666"/>
        <end position="676"/>
    </location>
</feature>
<dbReference type="InterPro" id="IPR019329">
    <property type="entry name" value="NADH_UbQ_OxRdtase_ESSS_su"/>
</dbReference>
<organism evidence="44 45">
    <name type="scientific">Electrophorus voltai</name>
    <dbReference type="NCBI Taxonomy" id="2609070"/>
    <lineage>
        <taxon>Eukaryota</taxon>
        <taxon>Metazoa</taxon>
        <taxon>Chordata</taxon>
        <taxon>Craniata</taxon>
        <taxon>Vertebrata</taxon>
        <taxon>Euteleostomi</taxon>
        <taxon>Actinopterygii</taxon>
        <taxon>Neopterygii</taxon>
        <taxon>Teleostei</taxon>
        <taxon>Ostariophysi</taxon>
        <taxon>Gymnotiformes</taxon>
        <taxon>Gymnotoidei</taxon>
        <taxon>Gymnotidae</taxon>
        <taxon>Electrophorus</taxon>
    </lineage>
</organism>
<keyword evidence="28 40" id="KW-0539">Nucleus</keyword>
<keyword evidence="17" id="KW-0999">Mitochondrion inner membrane</keyword>
<evidence type="ECO:0000256" key="23">
    <source>
        <dbReference type="ARBA" id="ARBA00023128"/>
    </source>
</evidence>
<dbReference type="InterPro" id="IPR057836">
    <property type="entry name" value="EF-hand_SWAP70_N"/>
</dbReference>
<dbReference type="PANTHER" id="PTHR12346:SF1">
    <property type="entry name" value="PAIRED AMPHIPATHIC HELIX PROTEIN SIN3B"/>
    <property type="match status" value="1"/>
</dbReference>
<sequence>MAKIQAHSTTKQINQVQDKAYSVQKQQQHFQKLKENCLQKNLTTLSLSQVEDALSYLDQVKIRFANDPGIYNKFLDIMKEFKSQSIDTPGVINRVSQLFHGHPDLVLGFNAFLPPGYRIEIPKNGMAFLQSSFTAQVSPGKGKNSVSSVASQSSSSAVAELSSAQSEPVASPQSVSSSGPPEPTSRLALPLPSQSQAATSSVSPPSEPSPVEFDSAISYVNKIKSRFLDHPEIYRSFLEILHTYQKEQLDLKENRSRSSAGMTEDEVFSKVASLFRGQEDLLAEFGQFLPDAKRSLFTGGSLTGKEHVKKMEEEELSKQSKKRPRPVLLPHMTPLLKKKMKFSCSKDQSFAAVGKHGVLREFTFFDKVRRLFKSQEVYENFLRCIALFNQEVVSGAELLQLVTPFLGKFPELYTQFKSFLGEKELSHSVSGLSDRYMEAGGREVDYASCKRLGSSYRALPKTYQQPKCSGRTALCKEVLNDTWVSFPSWSEDSTFVSSKKTPYEEQLHRCEDERFELDVVLETNLATIRVLESVQKKLSRLSPEDQDRFRLDDCLGGTSEVIQRRAVYRIYGDKAPEIIEGLKRNPATAVPVVLKRLKAKEEEWREAQQGFNKIWREQYEKAYLKSLDHQGVNFKQNDMKALRSKSLLNEIESIYDERQEQSTEEGGVGQQGREGGGAISEPHLVFTYEDKQILEDAASLIIYHVKRQPTIHKEDKDHIKRLVQHFVPDLFFSCRGELSETEEWTDEEADMEEGGGAAGGTVEPASAVGSLGTAGAAGGQLNGEVRRRRCASPPGMEAPTAPPTQKEQEPPGGAELQTHVDGVYNLFFVNNNWYFFLRLHQTLCARLLRVYRQAERQLLEHRAERSAERHLVAEGRRDKATDLAMELRLKQPSEVELEEYYPAFLDMVRSLLDGNLESTQFEDTLREMFTIHAYIGFTIDKLIQNIVRQLQHLVSDEVCLQVVELYTAEQKRGAAGGNLSSQCVRAAWETSYQWKAERIMTEENCFKVMFIQNKGQVTLTIELLDTEEAQADEPLDVQCLSNYMEQFVGTEASSCTQADGYYFKPVFLPRNLRHFRRWQLRQVEALRCRREWRGQLGVESAGSLDCRFKLNTHKMVFVMNSEDYMYRRGALLKARKSQLRVARLQHKRFAEFHGSWQAQHVSAAAERSVQAWLLGDDHDDMLPCKTTCLSTQVKGQPVNRYQGGDDLGLVNQREGKRERQRQSDVCAAMDLRAELLKSIWYAFTALDVEKSGKVSKSQLKVLSHNLCTVLCIPHNPAALEEHFRDDDDGPVSSQGYMPYLNTYILDKVVEGVFVKENVDELCWTLTAKKNYRPSGEGILPQKDAFRLWCLFVFLSEDKYPLVMIPNEVEYLLKKLCMAMSVELNYVELEDFMSQDSVQQNGFSVWAFLEMMNSGKLTRGIAKETMSMAIEEVYREIVGDVLKEGYLWKKGQLRRNWMERWFTLRPSSLDYYISEERKDHKGSIPLDANCCVEVLPDRDGKRCMFCLKTLSKAIELSASDTKQRQEWTSAIQTAIRLHAEGKSSLHKDLKQKRREQRDARERRRLAKEQELQHLHALQEEREKKLAELEVLKEAQRQAQLLMEQDELRRRQQHEELQRTLELQLREAEEARASMQVEMALKEAEAEHQRRRIRELEDLQQRLEEALQQEIRARQDEEEHRNTQARLLAEEEEKMKALMVLQEEQEEYIQKAQREKQELKQEMENKTKALEQAQRQVEDIRTTRHRVEQDVMAAQKKLRQASTNVKHWNVQMNRLMHPIGPGEKRSLGGSSYSSFRIPTQKDPGLRLRTKVHDEDDEESKENVASVGAACVDKHLTQTSNGDVDRSGEMASGLSRVWSGLSRARLSAVRLARPVSQTSTSASSAARAATVAELQPHAKGGHDHDEVNPFEKNPDYHGFSDDPVVDEWNKRLAFFFGISMIVIAGTFIHYLPDHGMRQWARREAERLVTQREAQGLPVLDENYYDPGKIILPSSSEEAGFSPPLHSQGWIYSIYVKMAAIRKKLVIVGDGACGKTCLLIVFSKDQFPEVYVPTVFENYVADIEVDGKQVELALWDTAGQEDYDRLRPLSYPDTDVILMCFSIDSPDSLENIPEKWTPEVKHFCPNVPIILVGNKKDLRNDEHTRRELAKMKQEPVKGEEGRDMANRINASGYLECSAKTKEGVREVFEMATRAALQAKKRSKKNTCAVL</sequence>
<evidence type="ECO:0000256" key="18">
    <source>
        <dbReference type="ARBA" id="ARBA00022843"/>
    </source>
</evidence>
<keyword evidence="30" id="KW-0636">Prenylation</keyword>
<dbReference type="InterPro" id="IPR003822">
    <property type="entry name" value="PAH"/>
</dbReference>
<dbReference type="FunFam" id="2.30.29.30:FF:000172">
    <property type="entry name" value="differentially expressed in FDCP 6 homolog"/>
    <property type="match status" value="1"/>
</dbReference>
<dbReference type="InterPro" id="IPR013194">
    <property type="entry name" value="HDAC_interact_dom"/>
</dbReference>
<comment type="subcellular location">
    <subcellularLocation>
        <location evidence="3">Cell membrane</location>
        <topology evidence="3">Lipid-anchor</topology>
        <orientation evidence="3">Cytoplasmic side</orientation>
    </subcellularLocation>
    <subcellularLocation>
        <location evidence="4">Mitochondrion inner membrane</location>
        <topology evidence="4">Single-pass membrane protein</topology>
    </subcellularLocation>
    <subcellularLocation>
        <location evidence="2 40">Nucleus</location>
    </subcellularLocation>
</comment>
<dbReference type="InterPro" id="IPR001849">
    <property type="entry name" value="PH_domain"/>
</dbReference>
<dbReference type="PROSITE" id="PS51420">
    <property type="entry name" value="RHO"/>
    <property type="match status" value="1"/>
</dbReference>
<comment type="function">
    <text evidence="1">Accessory subunit of the mitochondrial membrane respiratory chain NADH dehydrogenase (Complex I), that is believed not to be involved in catalysis. Complex I functions in the transfer of electrons from NADH to the respiratory chain. The immediate electron acceptor for the enzyme is believed to be ubiquinone.</text>
</comment>
<evidence type="ECO:0000256" key="28">
    <source>
        <dbReference type="ARBA" id="ARBA00023242"/>
    </source>
</evidence>
<evidence type="ECO:0000256" key="19">
    <source>
        <dbReference type="ARBA" id="ARBA00022946"/>
    </source>
</evidence>
<evidence type="ECO:0000256" key="10">
    <source>
        <dbReference type="ARBA" id="ARBA00022481"/>
    </source>
</evidence>
<dbReference type="Pfam" id="PF16879">
    <property type="entry name" value="Sin3a_C"/>
    <property type="match status" value="1"/>
</dbReference>
<keyword evidence="13" id="KW-0679">Respiratory chain</keyword>
<dbReference type="Gene3D" id="3.40.50.300">
    <property type="entry name" value="P-loop containing nucleotide triphosphate hydrolases"/>
    <property type="match status" value="1"/>
</dbReference>
<keyword evidence="11" id="KW-0678">Repressor</keyword>
<dbReference type="PROSITE" id="PS51477">
    <property type="entry name" value="PAH"/>
    <property type="match status" value="3"/>
</dbReference>
<dbReference type="Proteomes" id="UP001239994">
    <property type="component" value="Unassembled WGS sequence"/>
</dbReference>
<evidence type="ECO:0000256" key="15">
    <source>
        <dbReference type="ARBA" id="ARBA00022737"/>
    </source>
</evidence>
<evidence type="ECO:0000256" key="24">
    <source>
        <dbReference type="ARBA" id="ARBA00023134"/>
    </source>
</evidence>
<dbReference type="NCBIfam" id="TIGR00231">
    <property type="entry name" value="small_GTP"/>
    <property type="match status" value="1"/>
</dbReference>
<dbReference type="SMART" id="SM00175">
    <property type="entry name" value="RAB"/>
    <property type="match status" value="1"/>
</dbReference>
<evidence type="ECO:0000256" key="9">
    <source>
        <dbReference type="ARBA" id="ARBA00022475"/>
    </source>
</evidence>
<keyword evidence="21 42" id="KW-1133">Transmembrane helix</keyword>
<dbReference type="Pfam" id="PF02671">
    <property type="entry name" value="PAH"/>
    <property type="match status" value="3"/>
</dbReference>
<dbReference type="PROSITE" id="PS50003">
    <property type="entry name" value="PH_DOMAIN"/>
    <property type="match status" value="1"/>
</dbReference>
<dbReference type="Pfam" id="PF10183">
    <property type="entry name" value="ESSS"/>
    <property type="match status" value="1"/>
</dbReference>
<dbReference type="SMART" id="SM00174">
    <property type="entry name" value="RHO"/>
    <property type="match status" value="1"/>
</dbReference>
<proteinExistence type="inferred from homology"/>
<feature type="transmembrane region" description="Helical" evidence="42">
    <location>
        <begin position="1929"/>
        <end position="1949"/>
    </location>
</feature>
<evidence type="ECO:0000256" key="34">
    <source>
        <dbReference type="ARBA" id="ARBA00054574"/>
    </source>
</evidence>
<comment type="subunit">
    <text evidence="36">Component of the SIN3B complex, which includes SIN3B, HDAC2 or HDAC1, PHF12 and MORF4L1. Interacts with FOXK1/MNF, MXI, MAD, NCOR1 and SAP30. Interaction with SUDS3 enhances the interaction with HDAC1 to form a complex. Interacts with CRY1, HCFC1, MAD3, MAD4, MAEL, REST, RNF220 and SETDB1. Interacts with C6orf89. Interacts with MYT1L.</text>
</comment>
<dbReference type="SUPFAM" id="SSF50729">
    <property type="entry name" value="PH domain-like"/>
    <property type="match status" value="1"/>
</dbReference>
<dbReference type="InterPro" id="IPR005225">
    <property type="entry name" value="Small_GTP-bd"/>
</dbReference>
<dbReference type="InterPro" id="IPR011993">
    <property type="entry name" value="PH-like_dom_sf"/>
</dbReference>
<keyword evidence="19" id="KW-0809">Transit peptide</keyword>
<dbReference type="CDD" id="cd01870">
    <property type="entry name" value="RhoA_like"/>
    <property type="match status" value="1"/>
</dbReference>
<dbReference type="InterPro" id="IPR027417">
    <property type="entry name" value="P-loop_NTPase"/>
</dbReference>
<dbReference type="SUPFAM" id="SSF52540">
    <property type="entry name" value="P-loop containing nucleoside triphosphate hydrolases"/>
    <property type="match status" value="1"/>
</dbReference>
<evidence type="ECO:0000256" key="25">
    <source>
        <dbReference type="ARBA" id="ARBA00023136"/>
    </source>
</evidence>
<evidence type="ECO:0000256" key="42">
    <source>
        <dbReference type="SAM" id="Phobius"/>
    </source>
</evidence>
<comment type="caution">
    <text evidence="44">The sequence shown here is derived from an EMBL/GenBank/DDBJ whole genome shotgun (WGS) entry which is preliminary data.</text>
</comment>
<evidence type="ECO:0000256" key="13">
    <source>
        <dbReference type="ARBA" id="ARBA00022660"/>
    </source>
</evidence>
<dbReference type="GO" id="GO:0003924">
    <property type="term" value="F:GTPase activity"/>
    <property type="evidence" value="ECO:0007669"/>
    <property type="project" value="InterPro"/>
</dbReference>
<feature type="domain" description="PH" evidence="43">
    <location>
        <begin position="1439"/>
        <end position="1535"/>
    </location>
</feature>
<dbReference type="InterPro" id="IPR001806">
    <property type="entry name" value="Small_GTPase"/>
</dbReference>
<protein>
    <recommendedName>
        <fullName evidence="7">NADH dehydrogenase [ubiquinone] 1 beta subcomplex subunit 11, mitochondrial</fullName>
    </recommendedName>
    <alternativeName>
        <fullName evidence="32">Complex I-ESSS</fullName>
    </alternativeName>
    <alternativeName>
        <fullName evidence="38">Histone deacetylase complex subunit Sin3b</fullName>
    </alternativeName>
    <alternativeName>
        <fullName evidence="31">NADH-ubiquinone oxidoreductase ESSS subunit</fullName>
    </alternativeName>
    <alternativeName>
        <fullName evidence="37">Paired amphipathic helix protein Sin3b</fullName>
    </alternativeName>
    <alternativeName>
        <fullName evidence="39">Transcriptional corepressor Sin3b</fullName>
    </alternativeName>
</protein>
<dbReference type="InterPro" id="IPR011992">
    <property type="entry name" value="EF-hand-dom_pair"/>
</dbReference>
<dbReference type="CDD" id="cd13273">
    <property type="entry name" value="PH_SWAP-70"/>
    <property type="match status" value="1"/>
</dbReference>
<dbReference type="EMBL" id="JAROKS010000009">
    <property type="protein sequence ID" value="KAK1801461.1"/>
    <property type="molecule type" value="Genomic_DNA"/>
</dbReference>
<dbReference type="GO" id="GO:0003714">
    <property type="term" value="F:transcription corepressor activity"/>
    <property type="evidence" value="ECO:0007669"/>
    <property type="project" value="InterPro"/>
</dbReference>
<evidence type="ECO:0000256" key="5">
    <source>
        <dbReference type="ARBA" id="ARBA00008915"/>
    </source>
</evidence>
<evidence type="ECO:0000256" key="16">
    <source>
        <dbReference type="ARBA" id="ARBA00022741"/>
    </source>
</evidence>
<evidence type="ECO:0000256" key="26">
    <source>
        <dbReference type="ARBA" id="ARBA00023163"/>
    </source>
</evidence>
<keyword evidence="8" id="KW-0813">Transport</keyword>
<dbReference type="SMART" id="SM00233">
    <property type="entry name" value="PH"/>
    <property type="match status" value="1"/>
</dbReference>
<feature type="compositionally biased region" description="Low complexity" evidence="41">
    <location>
        <begin position="200"/>
        <end position="211"/>
    </location>
</feature>
<evidence type="ECO:0000256" key="3">
    <source>
        <dbReference type="ARBA" id="ARBA00004342"/>
    </source>
</evidence>
<name>A0AAD8ZNF0_9TELE</name>
<feature type="region of interest" description="Disordered" evidence="41">
    <location>
        <begin position="747"/>
        <end position="816"/>
    </location>
</feature>
<dbReference type="Gene3D" id="2.30.29.30">
    <property type="entry name" value="Pleckstrin-homology domain (PH domain)/Phosphotyrosine-binding domain (PTB)"/>
    <property type="match status" value="1"/>
</dbReference>
<evidence type="ECO:0000256" key="4">
    <source>
        <dbReference type="ARBA" id="ARBA00004434"/>
    </source>
</evidence>
<dbReference type="Pfam" id="PF00169">
    <property type="entry name" value="PH"/>
    <property type="match status" value="1"/>
</dbReference>
<keyword evidence="29" id="KW-0449">Lipoprotein</keyword>
<evidence type="ECO:0000256" key="22">
    <source>
        <dbReference type="ARBA" id="ARBA00023015"/>
    </source>
</evidence>
<comment type="subunit">
    <text evidence="33">Complex I is composed of 45 different subunits. Interacts with BCAP31.</text>
</comment>
<dbReference type="SUPFAM" id="SSF47473">
    <property type="entry name" value="EF-hand"/>
    <property type="match status" value="1"/>
</dbReference>
<dbReference type="GO" id="GO:0005743">
    <property type="term" value="C:mitochondrial inner membrane"/>
    <property type="evidence" value="ECO:0007669"/>
    <property type="project" value="UniProtKB-SubCell"/>
</dbReference>
<keyword evidence="26" id="KW-0804">Transcription</keyword>
<evidence type="ECO:0000256" key="20">
    <source>
        <dbReference type="ARBA" id="ARBA00022982"/>
    </source>
</evidence>
<evidence type="ECO:0000256" key="33">
    <source>
        <dbReference type="ARBA" id="ARBA00046528"/>
    </source>
</evidence>
<keyword evidence="27" id="KW-0325">Glycoprotein</keyword>
<evidence type="ECO:0000256" key="2">
    <source>
        <dbReference type="ARBA" id="ARBA00004123"/>
    </source>
</evidence>
<comment type="function">
    <text evidence="35">Regulates a signal transduction pathway linking plasma membrane receptors to the assembly of focal adhesions and actin stress fibers.</text>
</comment>
<dbReference type="FunFam" id="1.20.1160.11:FF:000005">
    <property type="entry name" value="SIN3 transcription regulator family member B"/>
    <property type="match status" value="1"/>
</dbReference>
<evidence type="ECO:0000256" key="21">
    <source>
        <dbReference type="ARBA" id="ARBA00022989"/>
    </source>
</evidence>
<evidence type="ECO:0000256" key="12">
    <source>
        <dbReference type="ARBA" id="ARBA00022553"/>
    </source>
</evidence>
<dbReference type="Pfam" id="PF00071">
    <property type="entry name" value="Ras"/>
    <property type="match status" value="1"/>
</dbReference>
<keyword evidence="18" id="KW-0832">Ubl conjugation</keyword>
<evidence type="ECO:0000256" key="1">
    <source>
        <dbReference type="ARBA" id="ARBA00003195"/>
    </source>
</evidence>
<dbReference type="FunFam" id="3.40.50.300:FF:000095">
    <property type="entry name" value="Rho-related GTP-binding protein RhoC"/>
    <property type="match status" value="1"/>
</dbReference>
<evidence type="ECO:0000313" key="45">
    <source>
        <dbReference type="Proteomes" id="UP001239994"/>
    </source>
</evidence>
<dbReference type="GO" id="GO:0070822">
    <property type="term" value="C:Sin3-type complex"/>
    <property type="evidence" value="ECO:0007669"/>
    <property type="project" value="TreeGrafter"/>
</dbReference>
<dbReference type="FunFam" id="1.20.1160.11:FF:000001">
    <property type="entry name" value="Paired amphipathic helix protein Sin3"/>
    <property type="match status" value="1"/>
</dbReference>
<dbReference type="GO" id="GO:0000122">
    <property type="term" value="P:negative regulation of transcription by RNA polymerase II"/>
    <property type="evidence" value="ECO:0007669"/>
    <property type="project" value="TreeGrafter"/>
</dbReference>
<keyword evidence="23" id="KW-0496">Mitochondrion</keyword>
<evidence type="ECO:0000313" key="44">
    <source>
        <dbReference type="EMBL" id="KAK1801461.1"/>
    </source>
</evidence>
<keyword evidence="10" id="KW-0488">Methylation</keyword>
<evidence type="ECO:0000256" key="7">
    <source>
        <dbReference type="ARBA" id="ARBA00018632"/>
    </source>
</evidence>
<feature type="region of interest" description="Disordered" evidence="41">
    <location>
        <begin position="160"/>
        <end position="211"/>
    </location>
</feature>
<evidence type="ECO:0000256" key="8">
    <source>
        <dbReference type="ARBA" id="ARBA00022448"/>
    </source>
</evidence>
<gene>
    <name evidence="44" type="ORF">P4O66_022723</name>
</gene>
<dbReference type="SUPFAM" id="SSF47762">
    <property type="entry name" value="PAH2 domain"/>
    <property type="match status" value="3"/>
</dbReference>
<comment type="function">
    <text evidence="34">Acts as a transcriptional repressor. Interacts with MXI1 to repress MYC responsive genes and antagonize MYC oncogenic activities. Interacts with MAD-MAX heterodimers by binding to MAD. The heterodimer then represses transcription by tethering SIN3B to DNA. Also forms a complex with FOXK1 which represses transcription. With FOXK1, regulates cell cycle progression probably by repressing cell cycle inhibitor genes expression. As part of the SIN3B complex represses transcription and counteracts the histone acetyltransferase activity of EP300 through the recognition H3K27ac marks by PHF12 and the activity of the histone deacetylase HDAC2. SIN3B complex is recruited downstream of the constitutively active genes transcriptional start sites through interaction with histones and mitigates histone acetylation and RNA polymerase II progression within transcribed regions contributing to the regulation of transcription.</text>
</comment>
<evidence type="ECO:0000256" key="30">
    <source>
        <dbReference type="ARBA" id="ARBA00023289"/>
    </source>
</evidence>
<dbReference type="PANTHER" id="PTHR12346">
    <property type="entry name" value="SIN3B-RELATED"/>
    <property type="match status" value="1"/>
</dbReference>